<evidence type="ECO:0000313" key="2">
    <source>
        <dbReference type="EMBL" id="KAJ5099475.1"/>
    </source>
</evidence>
<dbReference type="PROSITE" id="PS50280">
    <property type="entry name" value="SET"/>
    <property type="match status" value="1"/>
</dbReference>
<dbReference type="Gene3D" id="2.170.270.10">
    <property type="entry name" value="SET domain"/>
    <property type="match status" value="1"/>
</dbReference>
<name>A0A9W9FG51_9EURO</name>
<dbReference type="EMBL" id="JAPQKI010000005">
    <property type="protein sequence ID" value="KAJ5099475.1"/>
    <property type="molecule type" value="Genomic_DNA"/>
</dbReference>
<accession>A0A9W9FG51</accession>
<protein>
    <submittedName>
        <fullName evidence="2">SET domain-containing protein</fullName>
    </submittedName>
</protein>
<gene>
    <name evidence="2" type="ORF">N7532_006476</name>
</gene>
<dbReference type="OrthoDB" id="308383at2759"/>
<dbReference type="RefSeq" id="XP_056475129.1">
    <property type="nucleotide sequence ID" value="XM_056618970.1"/>
</dbReference>
<evidence type="ECO:0000259" key="1">
    <source>
        <dbReference type="PROSITE" id="PS50280"/>
    </source>
</evidence>
<dbReference type="SUPFAM" id="SSF82199">
    <property type="entry name" value="SET domain"/>
    <property type="match status" value="1"/>
</dbReference>
<proteinExistence type="predicted"/>
<evidence type="ECO:0000313" key="3">
    <source>
        <dbReference type="Proteomes" id="UP001149074"/>
    </source>
</evidence>
<dbReference type="InterPro" id="IPR001214">
    <property type="entry name" value="SET_dom"/>
</dbReference>
<dbReference type="InterPro" id="IPR046341">
    <property type="entry name" value="SET_dom_sf"/>
</dbReference>
<reference evidence="2" key="1">
    <citation type="submission" date="2022-11" db="EMBL/GenBank/DDBJ databases">
        <authorList>
            <person name="Petersen C."/>
        </authorList>
    </citation>
    <scope>NUCLEOTIDE SEQUENCE</scope>
    <source>
        <strain evidence="2">IBT 30761</strain>
    </source>
</reference>
<comment type="caution">
    <text evidence="2">The sequence shown here is derived from an EMBL/GenBank/DDBJ whole genome shotgun (WGS) entry which is preliminary data.</text>
</comment>
<dbReference type="Proteomes" id="UP001149074">
    <property type="component" value="Unassembled WGS sequence"/>
</dbReference>
<organism evidence="2 3">
    <name type="scientific">Penicillium argentinense</name>
    <dbReference type="NCBI Taxonomy" id="1131581"/>
    <lineage>
        <taxon>Eukaryota</taxon>
        <taxon>Fungi</taxon>
        <taxon>Dikarya</taxon>
        <taxon>Ascomycota</taxon>
        <taxon>Pezizomycotina</taxon>
        <taxon>Eurotiomycetes</taxon>
        <taxon>Eurotiomycetidae</taxon>
        <taxon>Eurotiales</taxon>
        <taxon>Aspergillaceae</taxon>
        <taxon>Penicillium</taxon>
    </lineage>
</organism>
<feature type="domain" description="SET" evidence="1">
    <location>
        <begin position="254"/>
        <end position="371"/>
    </location>
</feature>
<dbReference type="AlphaFoldDB" id="A0A9W9FG51"/>
<dbReference type="SMART" id="SM00317">
    <property type="entry name" value="SET"/>
    <property type="match status" value="1"/>
</dbReference>
<reference evidence="2" key="2">
    <citation type="journal article" date="2023" name="IMA Fungus">
        <title>Comparative genomic study of the Penicillium genus elucidates a diverse pangenome and 15 lateral gene transfer events.</title>
        <authorList>
            <person name="Petersen C."/>
            <person name="Sorensen T."/>
            <person name="Nielsen M.R."/>
            <person name="Sondergaard T.E."/>
            <person name="Sorensen J.L."/>
            <person name="Fitzpatrick D.A."/>
            <person name="Frisvad J.C."/>
            <person name="Nielsen K.L."/>
        </authorList>
    </citation>
    <scope>NUCLEOTIDE SEQUENCE</scope>
    <source>
        <strain evidence="2">IBT 30761</strain>
    </source>
</reference>
<keyword evidence="3" id="KW-1185">Reference proteome</keyword>
<sequence length="393" mass="44749">MEGQPVAKHSQPNLQQMDLVDRCNEIISAIFWDLNAACQMPLIVQGKPEGIDWQYYEIMKNSTQAFIDQTFMALVECESNPANASRHIQALDILSWKIYTICAHAEAFRRLFETETDEIWDKVLELVKAEERSVEVFACTRGLEWRGPLLTKASDREWPHLQEALAPEINTAVFHPHQVVQTQDGYLRLATFEGHVQANISESFHNAKNFPEGKYLRLRDADTYPLLREPKWGPCALCGSLERCNCQPVFLAGDLVELREYPGKGIGTRTLTNLQPDTWIGNFVGELFPTSHREGYWSFAGTFCPPGRTRRLQDYKANINPERFGNWTRFANHHCEENTHAGSFLAGGRANIAFKVDQKINAFDEVLINYGRGYWQGAGRKCLCGSKNCVSKR</sequence>
<dbReference type="Pfam" id="PF00856">
    <property type="entry name" value="SET"/>
    <property type="match status" value="1"/>
</dbReference>
<dbReference type="GeneID" id="81357949"/>